<dbReference type="PANTHER" id="PTHR18849">
    <property type="entry name" value="LEUCINE RICH REPEAT PROTEIN"/>
    <property type="match status" value="1"/>
</dbReference>
<dbReference type="PANTHER" id="PTHR18849:SF0">
    <property type="entry name" value="CILIA- AND FLAGELLA-ASSOCIATED PROTEIN 410-RELATED"/>
    <property type="match status" value="1"/>
</dbReference>
<keyword evidence="1" id="KW-0433">Leucine-rich repeat</keyword>
<dbReference type="EMBL" id="JAXCGZ010020913">
    <property type="protein sequence ID" value="KAK7063195.1"/>
    <property type="molecule type" value="Genomic_DNA"/>
</dbReference>
<dbReference type="SUPFAM" id="SSF52058">
    <property type="entry name" value="L domain-like"/>
    <property type="match status" value="1"/>
</dbReference>
<evidence type="ECO:0000313" key="3">
    <source>
        <dbReference type="EMBL" id="KAK7063195.1"/>
    </source>
</evidence>
<evidence type="ECO:0000256" key="2">
    <source>
        <dbReference type="ARBA" id="ARBA00022737"/>
    </source>
</evidence>
<dbReference type="SMART" id="SM00369">
    <property type="entry name" value="LRR_TYP"/>
    <property type="match status" value="3"/>
</dbReference>
<gene>
    <name evidence="3" type="ORF">SK128_025514</name>
</gene>
<keyword evidence="4" id="KW-1185">Reference proteome</keyword>
<dbReference type="InterPro" id="IPR003591">
    <property type="entry name" value="Leu-rich_rpt_typical-subtyp"/>
</dbReference>
<accession>A0AAN8WLA3</accession>
<protein>
    <submittedName>
        <fullName evidence="3">Uncharacterized protein</fullName>
    </submittedName>
</protein>
<evidence type="ECO:0000256" key="1">
    <source>
        <dbReference type="ARBA" id="ARBA00022614"/>
    </source>
</evidence>
<organism evidence="3 4">
    <name type="scientific">Halocaridina rubra</name>
    <name type="common">Hawaiian red shrimp</name>
    <dbReference type="NCBI Taxonomy" id="373956"/>
    <lineage>
        <taxon>Eukaryota</taxon>
        <taxon>Metazoa</taxon>
        <taxon>Ecdysozoa</taxon>
        <taxon>Arthropoda</taxon>
        <taxon>Crustacea</taxon>
        <taxon>Multicrustacea</taxon>
        <taxon>Malacostraca</taxon>
        <taxon>Eumalacostraca</taxon>
        <taxon>Eucarida</taxon>
        <taxon>Decapoda</taxon>
        <taxon>Pleocyemata</taxon>
        <taxon>Caridea</taxon>
        <taxon>Atyoidea</taxon>
        <taxon>Atyidae</taxon>
        <taxon>Halocaridina</taxon>
    </lineage>
</organism>
<sequence>MCGLRELKNLEVLALHNNKLEKLDQMILKSIPNLQVLTLANNLLSDINDVRVLRLLNVLSSLTLSSNPLCDDRYPQYILAHLPNLAYLDHRRLTPDEHSAALHAFRSVMNTVEAEEAKLHEEQQKDAEDRKSKEEHCKAGVLSLNDGSLFTRMFHGDKDMGVLLQLPGAHALMMKYREQFNAVCLRVFNSGLAHQLQRQEELNLLQTALNKAKSDADVHARE</sequence>
<dbReference type="Gene3D" id="3.80.10.10">
    <property type="entry name" value="Ribonuclease Inhibitor"/>
    <property type="match status" value="1"/>
</dbReference>
<evidence type="ECO:0000313" key="4">
    <source>
        <dbReference type="Proteomes" id="UP001381693"/>
    </source>
</evidence>
<dbReference type="AlphaFoldDB" id="A0AAN8WLA3"/>
<proteinExistence type="predicted"/>
<reference evidence="3 4" key="1">
    <citation type="submission" date="2023-11" db="EMBL/GenBank/DDBJ databases">
        <title>Halocaridina rubra genome assembly.</title>
        <authorList>
            <person name="Smith C."/>
        </authorList>
    </citation>
    <scope>NUCLEOTIDE SEQUENCE [LARGE SCALE GENOMIC DNA]</scope>
    <source>
        <strain evidence="3">EP-1</strain>
        <tissue evidence="3">Whole</tissue>
    </source>
</reference>
<dbReference type="PROSITE" id="PS51450">
    <property type="entry name" value="LRR"/>
    <property type="match status" value="1"/>
</dbReference>
<dbReference type="InterPro" id="IPR032675">
    <property type="entry name" value="LRR_dom_sf"/>
</dbReference>
<name>A0AAN8WLA3_HALRR</name>
<keyword evidence="2" id="KW-0677">Repeat</keyword>
<dbReference type="InterPro" id="IPR001611">
    <property type="entry name" value="Leu-rich_rpt"/>
</dbReference>
<comment type="caution">
    <text evidence="3">The sequence shown here is derived from an EMBL/GenBank/DDBJ whole genome shotgun (WGS) entry which is preliminary data.</text>
</comment>
<dbReference type="Pfam" id="PF14580">
    <property type="entry name" value="LRR_9"/>
    <property type="match status" value="1"/>
</dbReference>
<dbReference type="Proteomes" id="UP001381693">
    <property type="component" value="Unassembled WGS sequence"/>
</dbReference>